<name>A0A5C2SMF9_9APHY</name>
<keyword evidence="1" id="KW-0547">Nucleotide-binding</keyword>
<dbReference type="EMBL" id="ML122254">
    <property type="protein sequence ID" value="RPD64347.1"/>
    <property type="molecule type" value="Genomic_DNA"/>
</dbReference>
<gene>
    <name evidence="2" type="ORF">L227DRAFT_325989</name>
</gene>
<dbReference type="OrthoDB" id="5327923at2759"/>
<dbReference type="STRING" id="1328759.A0A5C2SMF9"/>
<keyword evidence="3" id="KW-1185">Reference proteome</keyword>
<feature type="binding site" evidence="1">
    <location>
        <position position="69"/>
    </location>
    <ligand>
        <name>ATP</name>
        <dbReference type="ChEBI" id="CHEBI:30616"/>
    </ligand>
</feature>
<sequence>MPTSSRLNCPMYCLCTICTISRVDAVAHLYLAQQNRLGTGNHSTVFRAPFVLELDRGSGAVSRVSVAVKTTSAECGAHYMLHQEAVMYSTFPADLMDANGPDSPSGIRAAAPEAQEDMPADDVALAKTDQRNVASTEENRPPPVVPRFYGYYLPIGDDDTLICNTHSKCKEDGKCEVDWPSRILLVEECGTPIEPRDWTYQQRLECLSLYHRLHEAGFIQCSAYRRNILVQPGPLSVPRQERSFAAPSFQIIDFGRGEHKMIEREDDDGRRFER</sequence>
<proteinExistence type="predicted"/>
<dbReference type="Proteomes" id="UP000313359">
    <property type="component" value="Unassembled WGS sequence"/>
</dbReference>
<evidence type="ECO:0000313" key="2">
    <source>
        <dbReference type="EMBL" id="RPD64347.1"/>
    </source>
</evidence>
<keyword evidence="1" id="KW-0067">ATP-binding</keyword>
<accession>A0A5C2SMF9</accession>
<organism evidence="2 3">
    <name type="scientific">Lentinus tigrinus ALCF2SS1-6</name>
    <dbReference type="NCBI Taxonomy" id="1328759"/>
    <lineage>
        <taxon>Eukaryota</taxon>
        <taxon>Fungi</taxon>
        <taxon>Dikarya</taxon>
        <taxon>Basidiomycota</taxon>
        <taxon>Agaricomycotina</taxon>
        <taxon>Agaricomycetes</taxon>
        <taxon>Polyporales</taxon>
        <taxon>Polyporaceae</taxon>
        <taxon>Lentinus</taxon>
    </lineage>
</organism>
<dbReference type="GO" id="GO:0005524">
    <property type="term" value="F:ATP binding"/>
    <property type="evidence" value="ECO:0007669"/>
    <property type="project" value="UniProtKB-UniRule"/>
</dbReference>
<dbReference type="AlphaFoldDB" id="A0A5C2SMF9"/>
<evidence type="ECO:0000313" key="3">
    <source>
        <dbReference type="Proteomes" id="UP000313359"/>
    </source>
</evidence>
<dbReference type="PROSITE" id="PS00107">
    <property type="entry name" value="PROTEIN_KINASE_ATP"/>
    <property type="match status" value="1"/>
</dbReference>
<evidence type="ECO:0008006" key="4">
    <source>
        <dbReference type="Google" id="ProtNLM"/>
    </source>
</evidence>
<protein>
    <recommendedName>
        <fullName evidence="4">Protein kinase domain-containing protein</fullName>
    </recommendedName>
</protein>
<evidence type="ECO:0000256" key="1">
    <source>
        <dbReference type="PROSITE-ProRule" id="PRU10141"/>
    </source>
</evidence>
<dbReference type="InterPro" id="IPR017441">
    <property type="entry name" value="Protein_kinase_ATP_BS"/>
</dbReference>
<reference evidence="2" key="1">
    <citation type="journal article" date="2018" name="Genome Biol. Evol.">
        <title>Genomics and development of Lentinus tigrinus, a white-rot wood-decaying mushroom with dimorphic fruiting bodies.</title>
        <authorList>
            <person name="Wu B."/>
            <person name="Xu Z."/>
            <person name="Knudson A."/>
            <person name="Carlson A."/>
            <person name="Chen N."/>
            <person name="Kovaka S."/>
            <person name="LaButti K."/>
            <person name="Lipzen A."/>
            <person name="Pennachio C."/>
            <person name="Riley R."/>
            <person name="Schakwitz W."/>
            <person name="Umezawa K."/>
            <person name="Ohm R.A."/>
            <person name="Grigoriev I.V."/>
            <person name="Nagy L.G."/>
            <person name="Gibbons J."/>
            <person name="Hibbett D."/>
        </authorList>
    </citation>
    <scope>NUCLEOTIDE SEQUENCE [LARGE SCALE GENOMIC DNA]</scope>
    <source>
        <strain evidence="2">ALCF2SS1-6</strain>
    </source>
</reference>